<evidence type="ECO:0000313" key="2">
    <source>
        <dbReference type="EMBL" id="QUW04373.1"/>
    </source>
</evidence>
<protein>
    <submittedName>
        <fullName evidence="2">Cobalamin-binding protein</fullName>
    </submittedName>
</protein>
<dbReference type="PANTHER" id="PTHR42860">
    <property type="entry name" value="VITAMIN B12-BINDING PROTEIN"/>
    <property type="match status" value="1"/>
</dbReference>
<accession>A0ABX8BBR5</accession>
<dbReference type="RefSeq" id="WP_211430262.1">
    <property type="nucleotide sequence ID" value="NZ_CP072649.1"/>
</dbReference>
<evidence type="ECO:0000259" key="1">
    <source>
        <dbReference type="PROSITE" id="PS50983"/>
    </source>
</evidence>
<dbReference type="Gene3D" id="3.40.50.1980">
    <property type="entry name" value="Nitrogenase molybdenum iron protein domain"/>
    <property type="match status" value="2"/>
</dbReference>
<name>A0ABX8BBR5_9BACT</name>
<feature type="domain" description="Fe/B12 periplasmic-binding" evidence="1">
    <location>
        <begin position="5"/>
        <end position="292"/>
    </location>
</feature>
<evidence type="ECO:0000313" key="3">
    <source>
        <dbReference type="Proteomes" id="UP000676506"/>
    </source>
</evidence>
<dbReference type="PROSITE" id="PS50983">
    <property type="entry name" value="FE_B12_PBP"/>
    <property type="match status" value="1"/>
</dbReference>
<dbReference type="CDD" id="cd01144">
    <property type="entry name" value="BtuF"/>
    <property type="match status" value="1"/>
</dbReference>
<dbReference type="SUPFAM" id="SSF53807">
    <property type="entry name" value="Helical backbone' metal receptor"/>
    <property type="match status" value="1"/>
</dbReference>
<dbReference type="PANTHER" id="PTHR42860:SF1">
    <property type="entry name" value="VITAMIN B12-BINDING PROTEIN"/>
    <property type="match status" value="1"/>
</dbReference>
<dbReference type="Pfam" id="PF01497">
    <property type="entry name" value="Peripla_BP_2"/>
    <property type="match status" value="1"/>
</dbReference>
<dbReference type="EMBL" id="CP072649">
    <property type="protein sequence ID" value="QUW04373.1"/>
    <property type="molecule type" value="Genomic_DNA"/>
</dbReference>
<reference evidence="2 3" key="1">
    <citation type="submission" date="2021-03" db="EMBL/GenBank/DDBJ databases">
        <title>Genomic and phenotypic characterization of Chloracidobacterium isolates provides evidence for multiple species.</title>
        <authorList>
            <person name="Saini M.K."/>
            <person name="Costas A.M.G."/>
            <person name="Tank M."/>
            <person name="Bryant D.A."/>
        </authorList>
    </citation>
    <scope>NUCLEOTIDE SEQUENCE [LARGE SCALE GENOMIC DNA]</scope>
    <source>
        <strain evidence="2 3">BV2-C</strain>
    </source>
</reference>
<sequence>MPDVRIVSLLPSATEIICALGLEPQLVGVTHECDYPPVVRDLPKVTHTLIPTDASSLDIDRLVRERLQSARALYTLDLPTLEALRPDVIVTQALCDVCAVAEEEVKAAACVLPGTPRVVNLEPQSLAEVFASLHQVAEAVGCQSVASQVVARLEARVAAVAERAAGVPYRPRVALLEWLHPPFSCGHWSPELVALAGGEEVLGRAGVPSRTLSWEEVVAAQPEVVFVACCGFSVERTLADLDQLADHPAWQALPAVRQGRVYVTDGSHYFSRPGPRLVESLEILAHALQPASQPQPVVGPAVVYVPQQQRTAANA</sequence>
<proteinExistence type="predicted"/>
<organism evidence="2 3">
    <name type="scientific">Chloracidobacterium validum</name>
    <dbReference type="NCBI Taxonomy" id="2821543"/>
    <lineage>
        <taxon>Bacteria</taxon>
        <taxon>Pseudomonadati</taxon>
        <taxon>Acidobacteriota</taxon>
        <taxon>Terriglobia</taxon>
        <taxon>Terriglobales</taxon>
        <taxon>Acidobacteriaceae</taxon>
        <taxon>Chloracidobacterium</taxon>
    </lineage>
</organism>
<dbReference type="InterPro" id="IPR051030">
    <property type="entry name" value="Vitamin_B12-ABC_binding"/>
</dbReference>
<gene>
    <name evidence="2" type="ORF">J8C06_11260</name>
</gene>
<dbReference type="InterPro" id="IPR002491">
    <property type="entry name" value="ABC_transptr_periplasmic_BD"/>
</dbReference>
<keyword evidence="3" id="KW-1185">Reference proteome</keyword>
<dbReference type="Proteomes" id="UP000676506">
    <property type="component" value="Chromosome 2"/>
</dbReference>